<evidence type="ECO:0000259" key="6">
    <source>
        <dbReference type="PROSITE" id="PS50262"/>
    </source>
</evidence>
<dbReference type="Pfam" id="PF10328">
    <property type="entry name" value="7TM_GPCR_Srx"/>
    <property type="match status" value="1"/>
</dbReference>
<sequence length="291" mass="33798">MEQQTLDFIVAGTWFTLSLYSLAANILLFILVGRSVEMRTFPSYWIIISSTICETSMSMFVLCYAIPSILLHDNLSKIDALTNFWMILSYNFFWYTAVIHFALMAINRFICIVCPAYYPSLFSKRNTACLLGLCYFLGLSLSLPMLLPCCYILWDSYNYITFYVDPETWYRFVDLGLNTTVLTISIVFYAAVLMKIRRLRQQSQFLAVSLVYVLTWTSWQWLPCVSLSKWIYFAMMTFSVFSNAANPTIYLVFNKNLRHKVLDLLFRRNCNSSTVTITVKPSKTTKVSEQI</sequence>
<dbReference type="InterPro" id="IPR019430">
    <property type="entry name" value="7TM_GPCR_serpentine_rcpt_Srx"/>
</dbReference>
<accession>A0A3P7K9K9</accession>
<feature type="transmembrane region" description="Helical" evidence="5">
    <location>
        <begin position="44"/>
        <end position="72"/>
    </location>
</feature>
<dbReference type="InterPro" id="IPR017452">
    <property type="entry name" value="GPCR_Rhodpsn_7TM"/>
</dbReference>
<feature type="transmembrane region" description="Helical" evidence="5">
    <location>
        <begin position="169"/>
        <end position="193"/>
    </location>
</feature>
<dbReference type="InterPro" id="IPR000276">
    <property type="entry name" value="GPCR_Rhodpsn"/>
</dbReference>
<name>A0A3P7K9K9_STRVU</name>
<reference evidence="7 8" key="1">
    <citation type="submission" date="2018-11" db="EMBL/GenBank/DDBJ databases">
        <authorList>
            <consortium name="Pathogen Informatics"/>
        </authorList>
    </citation>
    <scope>NUCLEOTIDE SEQUENCE [LARGE SCALE GENOMIC DNA]</scope>
</reference>
<feature type="domain" description="G-protein coupled receptors family 1 profile" evidence="6">
    <location>
        <begin position="24"/>
        <end position="291"/>
    </location>
</feature>
<organism evidence="7 8">
    <name type="scientific">Strongylus vulgaris</name>
    <name type="common">Blood worm</name>
    <dbReference type="NCBI Taxonomy" id="40348"/>
    <lineage>
        <taxon>Eukaryota</taxon>
        <taxon>Metazoa</taxon>
        <taxon>Ecdysozoa</taxon>
        <taxon>Nematoda</taxon>
        <taxon>Chromadorea</taxon>
        <taxon>Rhabditida</taxon>
        <taxon>Rhabditina</taxon>
        <taxon>Rhabditomorpha</taxon>
        <taxon>Strongyloidea</taxon>
        <taxon>Strongylidae</taxon>
        <taxon>Strongylus</taxon>
    </lineage>
</organism>
<feature type="transmembrane region" description="Helical" evidence="5">
    <location>
        <begin position="92"/>
        <end position="118"/>
    </location>
</feature>
<dbReference type="PANTHER" id="PTHR22718:SF34">
    <property type="entry name" value="G-PROTEIN COUPLED RECEPTORS FAMILY 1 PROFILE DOMAIN-CONTAINING PROTEIN"/>
    <property type="match status" value="1"/>
</dbReference>
<dbReference type="GO" id="GO:0016020">
    <property type="term" value="C:membrane"/>
    <property type="evidence" value="ECO:0007669"/>
    <property type="project" value="UniProtKB-SubCell"/>
</dbReference>
<feature type="transmembrane region" description="Helical" evidence="5">
    <location>
        <begin position="229"/>
        <end position="253"/>
    </location>
</feature>
<dbReference type="Gene3D" id="1.20.1070.10">
    <property type="entry name" value="Rhodopsin 7-helix transmembrane proteins"/>
    <property type="match status" value="1"/>
</dbReference>
<evidence type="ECO:0000256" key="4">
    <source>
        <dbReference type="ARBA" id="ARBA00023136"/>
    </source>
</evidence>
<evidence type="ECO:0000256" key="5">
    <source>
        <dbReference type="SAM" id="Phobius"/>
    </source>
</evidence>
<dbReference type="EMBL" id="UYYB01007157">
    <property type="protein sequence ID" value="VDM67965.1"/>
    <property type="molecule type" value="Genomic_DNA"/>
</dbReference>
<dbReference type="CDD" id="cd00637">
    <property type="entry name" value="7tm_classA_rhodopsin-like"/>
    <property type="match status" value="1"/>
</dbReference>
<dbReference type="GO" id="GO:0004930">
    <property type="term" value="F:G protein-coupled receptor activity"/>
    <property type="evidence" value="ECO:0007669"/>
    <property type="project" value="InterPro"/>
</dbReference>
<evidence type="ECO:0000313" key="8">
    <source>
        <dbReference type="Proteomes" id="UP000270094"/>
    </source>
</evidence>
<dbReference type="PROSITE" id="PS50262">
    <property type="entry name" value="G_PROTEIN_RECEP_F1_2"/>
    <property type="match status" value="1"/>
</dbReference>
<keyword evidence="2 5" id="KW-0812">Transmembrane</keyword>
<keyword evidence="4 5" id="KW-0472">Membrane</keyword>
<feature type="transmembrane region" description="Helical" evidence="5">
    <location>
        <begin position="12"/>
        <end position="32"/>
    </location>
</feature>
<evidence type="ECO:0000256" key="1">
    <source>
        <dbReference type="ARBA" id="ARBA00004370"/>
    </source>
</evidence>
<gene>
    <name evidence="7" type="ORF">SVUK_LOCUS2963</name>
</gene>
<keyword evidence="3 5" id="KW-1133">Transmembrane helix</keyword>
<feature type="transmembrane region" description="Helical" evidence="5">
    <location>
        <begin position="130"/>
        <end position="154"/>
    </location>
</feature>
<proteinExistence type="predicted"/>
<evidence type="ECO:0000256" key="3">
    <source>
        <dbReference type="ARBA" id="ARBA00022989"/>
    </source>
</evidence>
<dbReference type="OrthoDB" id="10017003at2759"/>
<keyword evidence="8" id="KW-1185">Reference proteome</keyword>
<evidence type="ECO:0000256" key="2">
    <source>
        <dbReference type="ARBA" id="ARBA00022692"/>
    </source>
</evidence>
<dbReference type="Proteomes" id="UP000270094">
    <property type="component" value="Unassembled WGS sequence"/>
</dbReference>
<protein>
    <recommendedName>
        <fullName evidence="6">G-protein coupled receptors family 1 profile domain-containing protein</fullName>
    </recommendedName>
</protein>
<dbReference type="PANTHER" id="PTHR22718">
    <property type="entry name" value="SERPENTINE RECEPTOR, CLASS X"/>
    <property type="match status" value="1"/>
</dbReference>
<evidence type="ECO:0000313" key="7">
    <source>
        <dbReference type="EMBL" id="VDM67965.1"/>
    </source>
</evidence>
<dbReference type="AlphaFoldDB" id="A0A3P7K9K9"/>
<dbReference type="SUPFAM" id="SSF81321">
    <property type="entry name" value="Family A G protein-coupled receptor-like"/>
    <property type="match status" value="1"/>
</dbReference>
<feature type="transmembrane region" description="Helical" evidence="5">
    <location>
        <begin position="205"/>
        <end position="223"/>
    </location>
</feature>
<dbReference type="PRINTS" id="PR00237">
    <property type="entry name" value="GPCRRHODOPSN"/>
</dbReference>
<comment type="subcellular location">
    <subcellularLocation>
        <location evidence="1">Membrane</location>
    </subcellularLocation>
</comment>